<protein>
    <submittedName>
        <fullName evidence="2">Uncharacterized protein</fullName>
    </submittedName>
</protein>
<evidence type="ECO:0000313" key="2">
    <source>
        <dbReference type="EMBL" id="KKM90499.1"/>
    </source>
</evidence>
<dbReference type="EMBL" id="LAZR01006663">
    <property type="protein sequence ID" value="KKM90499.1"/>
    <property type="molecule type" value="Genomic_DNA"/>
</dbReference>
<feature type="transmembrane region" description="Helical" evidence="1">
    <location>
        <begin position="6"/>
        <end position="30"/>
    </location>
</feature>
<keyword evidence="1" id="KW-1133">Transmembrane helix</keyword>
<gene>
    <name evidence="2" type="ORF">LCGC14_1237940</name>
</gene>
<evidence type="ECO:0000256" key="1">
    <source>
        <dbReference type="SAM" id="Phobius"/>
    </source>
</evidence>
<name>A0A0F9L6R5_9ZZZZ</name>
<organism evidence="2">
    <name type="scientific">marine sediment metagenome</name>
    <dbReference type="NCBI Taxonomy" id="412755"/>
    <lineage>
        <taxon>unclassified sequences</taxon>
        <taxon>metagenomes</taxon>
        <taxon>ecological metagenomes</taxon>
    </lineage>
</organism>
<dbReference type="AlphaFoldDB" id="A0A0F9L6R5"/>
<feature type="non-terminal residue" evidence="2">
    <location>
        <position position="1"/>
    </location>
</feature>
<accession>A0A0F9L6R5</accession>
<proteinExistence type="predicted"/>
<keyword evidence="1" id="KW-0472">Membrane</keyword>
<sequence length="101" mass="11772">GLMCQGLKILFFFILFFLMFLLSDYLTLFLPCRDLIGKEGWDSHTRIPRVAWRGVKRVAIIGNNIEAFLLMPEQRQHLKESSFIIFRPASTQSSMIIHKRG</sequence>
<keyword evidence="1" id="KW-0812">Transmembrane</keyword>
<comment type="caution">
    <text evidence="2">The sequence shown here is derived from an EMBL/GenBank/DDBJ whole genome shotgun (WGS) entry which is preliminary data.</text>
</comment>
<reference evidence="2" key="1">
    <citation type="journal article" date="2015" name="Nature">
        <title>Complex archaea that bridge the gap between prokaryotes and eukaryotes.</title>
        <authorList>
            <person name="Spang A."/>
            <person name="Saw J.H."/>
            <person name="Jorgensen S.L."/>
            <person name="Zaremba-Niedzwiedzka K."/>
            <person name="Martijn J."/>
            <person name="Lind A.E."/>
            <person name="van Eijk R."/>
            <person name="Schleper C."/>
            <person name="Guy L."/>
            <person name="Ettema T.J."/>
        </authorList>
    </citation>
    <scope>NUCLEOTIDE SEQUENCE</scope>
</reference>